<feature type="region of interest" description="Disordered" evidence="1">
    <location>
        <begin position="77"/>
        <end position="141"/>
    </location>
</feature>
<feature type="region of interest" description="Disordered" evidence="1">
    <location>
        <begin position="28"/>
        <end position="62"/>
    </location>
</feature>
<gene>
    <name evidence="2" type="ORF">BBAD15_g9727</name>
</gene>
<dbReference type="HOGENOM" id="CLU_1824963_0_0_1"/>
<evidence type="ECO:0000313" key="2">
    <source>
        <dbReference type="EMBL" id="KGQ05033.1"/>
    </source>
</evidence>
<evidence type="ECO:0000313" key="3">
    <source>
        <dbReference type="Proteomes" id="UP000030106"/>
    </source>
</evidence>
<evidence type="ECO:0000256" key="1">
    <source>
        <dbReference type="SAM" id="MobiDB-lite"/>
    </source>
</evidence>
<dbReference type="OrthoDB" id="4897217at2759"/>
<feature type="compositionally biased region" description="Low complexity" evidence="1">
    <location>
        <begin position="40"/>
        <end position="62"/>
    </location>
</feature>
<dbReference type="AlphaFoldDB" id="A0A0A2VBY2"/>
<dbReference type="Proteomes" id="UP000030106">
    <property type="component" value="Unassembled WGS sequence"/>
</dbReference>
<dbReference type="EMBL" id="ANFO01000983">
    <property type="protein sequence ID" value="KGQ05033.1"/>
    <property type="molecule type" value="Genomic_DNA"/>
</dbReference>
<name>A0A0A2VBY2_BEABA</name>
<protein>
    <submittedName>
        <fullName evidence="2">Uncharacterized protein</fullName>
    </submittedName>
</protein>
<accession>A0A0A2VBY2</accession>
<proteinExistence type="predicted"/>
<sequence length="141" mass="14834">MDTAVEQHPPLSAAKQDRILIWRREVASASLDPDTTHDGASSSATSTTTSSASSSSSSSSRAALAAGRRVFSKLAHKLSKRSSLSLRRSSPADDGSSGRGGVTRTAMYATLSPDYRPGELHLSDDEDDEGSFPPGLIRRAS</sequence>
<reference evidence="2 3" key="1">
    <citation type="submission" date="2012-10" db="EMBL/GenBank/DDBJ databases">
        <title>Genome sequencing and analysis of entomopathogenic fungi Beauveria bassiana D1-5.</title>
        <authorList>
            <person name="Li Q."/>
            <person name="Wang L."/>
            <person name="Zhang Z."/>
            <person name="Wang Q."/>
            <person name="Ren J."/>
            <person name="Wang M."/>
            <person name="Xu W."/>
            <person name="Wang J."/>
            <person name="Lu Y."/>
            <person name="Du Q."/>
            <person name="Sun Z."/>
        </authorList>
    </citation>
    <scope>NUCLEOTIDE SEQUENCE [LARGE SCALE GENOMIC DNA]</scope>
    <source>
        <strain evidence="2 3">D1-5</strain>
    </source>
</reference>
<comment type="caution">
    <text evidence="2">The sequence shown here is derived from an EMBL/GenBank/DDBJ whole genome shotgun (WGS) entry which is preliminary data.</text>
</comment>
<organism evidence="2 3">
    <name type="scientific">Beauveria bassiana D1-5</name>
    <dbReference type="NCBI Taxonomy" id="1245745"/>
    <lineage>
        <taxon>Eukaryota</taxon>
        <taxon>Fungi</taxon>
        <taxon>Dikarya</taxon>
        <taxon>Ascomycota</taxon>
        <taxon>Pezizomycotina</taxon>
        <taxon>Sordariomycetes</taxon>
        <taxon>Hypocreomycetidae</taxon>
        <taxon>Hypocreales</taxon>
        <taxon>Cordycipitaceae</taxon>
        <taxon>Beauveria</taxon>
    </lineage>
</organism>